<dbReference type="EMBL" id="SOAG01000002">
    <property type="protein sequence ID" value="TDS65299.1"/>
    <property type="molecule type" value="Genomic_DNA"/>
</dbReference>
<organism evidence="2 3">
    <name type="scientific">Myroides indicus</name>
    <dbReference type="NCBI Taxonomy" id="1323422"/>
    <lineage>
        <taxon>Bacteria</taxon>
        <taxon>Pseudomonadati</taxon>
        <taxon>Bacteroidota</taxon>
        <taxon>Flavobacteriia</taxon>
        <taxon>Flavobacteriales</taxon>
        <taxon>Flavobacteriaceae</taxon>
        <taxon>Myroides</taxon>
    </lineage>
</organism>
<feature type="signal peptide" evidence="1">
    <location>
        <begin position="1"/>
        <end position="19"/>
    </location>
</feature>
<gene>
    <name evidence="2" type="ORF">C8P70_10283</name>
</gene>
<keyword evidence="1" id="KW-0732">Signal</keyword>
<evidence type="ECO:0000256" key="1">
    <source>
        <dbReference type="SAM" id="SignalP"/>
    </source>
</evidence>
<keyword evidence="3" id="KW-1185">Reference proteome</keyword>
<reference evidence="2 3" key="1">
    <citation type="submission" date="2019-03" db="EMBL/GenBank/DDBJ databases">
        <title>Genomic Encyclopedia of Archaeal and Bacterial Type Strains, Phase II (KMG-II): from individual species to whole genera.</title>
        <authorList>
            <person name="Goeker M."/>
        </authorList>
    </citation>
    <scope>NUCLEOTIDE SEQUENCE [LARGE SCALE GENOMIC DNA]</scope>
    <source>
        <strain evidence="2 3">DSM 28213</strain>
    </source>
</reference>
<name>A0A4R7FD73_9FLAO</name>
<feature type="chain" id="PRO_5020732389" evidence="1">
    <location>
        <begin position="20"/>
        <end position="265"/>
    </location>
</feature>
<evidence type="ECO:0000313" key="3">
    <source>
        <dbReference type="Proteomes" id="UP000295215"/>
    </source>
</evidence>
<dbReference type="RefSeq" id="WP_133711525.1">
    <property type="nucleotide sequence ID" value="NZ_SOAG01000002.1"/>
</dbReference>
<proteinExistence type="predicted"/>
<protein>
    <submittedName>
        <fullName evidence="2">P pilus assembly chaperone PapD</fullName>
    </submittedName>
</protein>
<dbReference type="Proteomes" id="UP000295215">
    <property type="component" value="Unassembled WGS sequence"/>
</dbReference>
<evidence type="ECO:0000313" key="2">
    <source>
        <dbReference type="EMBL" id="TDS65299.1"/>
    </source>
</evidence>
<dbReference type="OrthoDB" id="1419910at2"/>
<accession>A0A4R7FD73</accession>
<dbReference type="AlphaFoldDB" id="A0A4R7FD73"/>
<sequence>MQKFFFFLSFLTAVLTAAAQTGVSVSPPRLYYETDPGQSSSQTVKVTNVSKSNTLDLAVSLGDWKYDQKGENLMFPSDSLTTSCAGWVNIKQKDNYFSLKPGEAKEIEVTLTAPNTLTPEIPVHTAMLYVTQMNPIDDVDKQGANIKVSVRSGIKLFHRTLEAKSKKLEIHNLLFNKETKNINLHFENLGNVWADGIIYPELLNTQTGKKTTMDHIIFYSMPGDFRETDIVLPENLESGKYIATILIDYGDDNTIEMAELSFTYE</sequence>
<comment type="caution">
    <text evidence="2">The sequence shown here is derived from an EMBL/GenBank/DDBJ whole genome shotgun (WGS) entry which is preliminary data.</text>
</comment>